<dbReference type="InterPro" id="IPR013325">
    <property type="entry name" value="RNA_pol_sigma_r2"/>
</dbReference>
<dbReference type="InterPro" id="IPR039425">
    <property type="entry name" value="RNA_pol_sigma-70-like"/>
</dbReference>
<sequence>MTTSGVVARGHYSAANDDRLMALVRAGTVSAFSPLYERHLAVARARARHLVPRCPAEADEVVSEGFLRVLEVLLVGGGPTRSFRAYLLTTITRTALARKRREAQERLTGDPAADEAAHTRVDPQPYHERAVEGALERSFALRAFDRLSPSAREVLLYTEVLGLSPAGAAPLLDISPNAVSSRAHRAREALRAAYLDAHVTRRPLPPGCAHVVGELGTWARRALRPRRRSIVDEHLGRCGGCRGLADELSSLNTMRGAEPPPGLLTTG</sequence>
<dbReference type="PANTHER" id="PTHR43133:SF8">
    <property type="entry name" value="RNA POLYMERASE SIGMA FACTOR HI_1459-RELATED"/>
    <property type="match status" value="1"/>
</dbReference>
<comment type="similarity">
    <text evidence="1">Belongs to the sigma-70 factor family. ECF subfamily.</text>
</comment>
<dbReference type="Proteomes" id="UP000006281">
    <property type="component" value="Chromosome"/>
</dbReference>
<dbReference type="STRING" id="1179773.BN6_35810"/>
<feature type="domain" description="RNA polymerase sigma factor 70 region 4 type 2" evidence="8">
    <location>
        <begin position="141"/>
        <end position="190"/>
    </location>
</feature>
<keyword evidence="3" id="KW-0731">Sigma factor</keyword>
<reference evidence="9 10" key="1">
    <citation type="journal article" date="2012" name="BMC Genomics">
        <title>Complete genome sequence of Saccharothrix espanaensis DSM 44229T and comparison to the other completely sequenced Pseudonocardiaceae.</title>
        <authorList>
            <person name="Strobel T."/>
            <person name="Al-Dilaimi A."/>
            <person name="Blom J."/>
            <person name="Gessner A."/>
            <person name="Kalinowski J."/>
            <person name="Luzhetska M."/>
            <person name="Puhler A."/>
            <person name="Szczepanowski R."/>
            <person name="Bechthold A."/>
            <person name="Ruckert C."/>
        </authorList>
    </citation>
    <scope>NUCLEOTIDE SEQUENCE [LARGE SCALE GENOMIC DNA]</scope>
    <source>
        <strain evidence="10">ATCC 51144 / DSM 44229 / JCM 9112 / NBRC 15066 / NRRL 15764</strain>
    </source>
</reference>
<dbReference type="NCBIfam" id="TIGR02937">
    <property type="entry name" value="sigma70-ECF"/>
    <property type="match status" value="1"/>
</dbReference>
<dbReference type="InterPro" id="IPR036388">
    <property type="entry name" value="WH-like_DNA-bd_sf"/>
</dbReference>
<proteinExistence type="inferred from homology"/>
<gene>
    <name evidence="9" type="ordered locus">BN6_35810</name>
</gene>
<dbReference type="InterPro" id="IPR013324">
    <property type="entry name" value="RNA_pol_sigma_r3/r4-like"/>
</dbReference>
<keyword evidence="4" id="KW-0238">DNA-binding</keyword>
<dbReference type="KEGG" id="sesp:BN6_35810"/>
<keyword evidence="5" id="KW-0804">Transcription</keyword>
<protein>
    <recommendedName>
        <fullName evidence="11">RNA polymerase, sigma-24 subunit, ECF subfamily</fullName>
    </recommendedName>
</protein>
<evidence type="ECO:0000259" key="8">
    <source>
        <dbReference type="Pfam" id="PF08281"/>
    </source>
</evidence>
<dbReference type="GO" id="GO:0006352">
    <property type="term" value="P:DNA-templated transcription initiation"/>
    <property type="evidence" value="ECO:0007669"/>
    <property type="project" value="InterPro"/>
</dbReference>
<evidence type="ECO:0000256" key="4">
    <source>
        <dbReference type="ARBA" id="ARBA00023125"/>
    </source>
</evidence>
<dbReference type="RefSeq" id="WP_015100989.1">
    <property type="nucleotide sequence ID" value="NC_019673.1"/>
</dbReference>
<dbReference type="Pfam" id="PF04542">
    <property type="entry name" value="Sigma70_r2"/>
    <property type="match status" value="1"/>
</dbReference>
<dbReference type="InterPro" id="IPR013249">
    <property type="entry name" value="RNA_pol_sigma70_r4_t2"/>
</dbReference>
<dbReference type="Pfam" id="PF08281">
    <property type="entry name" value="Sigma70_r4_2"/>
    <property type="match status" value="1"/>
</dbReference>
<dbReference type="EMBL" id="HE804045">
    <property type="protein sequence ID" value="CCH30877.1"/>
    <property type="molecule type" value="Genomic_DNA"/>
</dbReference>
<dbReference type="InterPro" id="IPR014284">
    <property type="entry name" value="RNA_pol_sigma-70_dom"/>
</dbReference>
<name>K0JZZ1_SACES</name>
<evidence type="ECO:0000313" key="10">
    <source>
        <dbReference type="Proteomes" id="UP000006281"/>
    </source>
</evidence>
<evidence type="ECO:0008006" key="11">
    <source>
        <dbReference type="Google" id="ProtNLM"/>
    </source>
</evidence>
<dbReference type="GO" id="GO:0003677">
    <property type="term" value="F:DNA binding"/>
    <property type="evidence" value="ECO:0007669"/>
    <property type="project" value="UniProtKB-KW"/>
</dbReference>
<feature type="domain" description="RNA polymerase sigma-70 region 2" evidence="7">
    <location>
        <begin position="35"/>
        <end position="103"/>
    </location>
</feature>
<dbReference type="SUPFAM" id="SSF88946">
    <property type="entry name" value="Sigma2 domain of RNA polymerase sigma factors"/>
    <property type="match status" value="1"/>
</dbReference>
<dbReference type="AlphaFoldDB" id="K0JZZ1"/>
<feature type="compositionally biased region" description="Basic and acidic residues" evidence="6">
    <location>
        <begin position="115"/>
        <end position="126"/>
    </location>
</feature>
<dbReference type="GO" id="GO:0016987">
    <property type="term" value="F:sigma factor activity"/>
    <property type="evidence" value="ECO:0007669"/>
    <property type="project" value="UniProtKB-KW"/>
</dbReference>
<dbReference type="InterPro" id="IPR007627">
    <property type="entry name" value="RNA_pol_sigma70_r2"/>
</dbReference>
<dbReference type="HOGENOM" id="CLU_021839_0_0_11"/>
<evidence type="ECO:0000259" key="7">
    <source>
        <dbReference type="Pfam" id="PF04542"/>
    </source>
</evidence>
<feature type="region of interest" description="Disordered" evidence="6">
    <location>
        <begin position="102"/>
        <end position="126"/>
    </location>
</feature>
<keyword evidence="2" id="KW-0805">Transcription regulation</keyword>
<dbReference type="PANTHER" id="PTHR43133">
    <property type="entry name" value="RNA POLYMERASE ECF-TYPE SIGMA FACTO"/>
    <property type="match status" value="1"/>
</dbReference>
<keyword evidence="10" id="KW-1185">Reference proteome</keyword>
<dbReference type="Gene3D" id="1.10.10.10">
    <property type="entry name" value="Winged helix-like DNA-binding domain superfamily/Winged helix DNA-binding domain"/>
    <property type="match status" value="1"/>
</dbReference>
<dbReference type="SUPFAM" id="SSF88659">
    <property type="entry name" value="Sigma3 and sigma4 domains of RNA polymerase sigma factors"/>
    <property type="match status" value="1"/>
</dbReference>
<organism evidence="9 10">
    <name type="scientific">Saccharothrix espanaensis (strain ATCC 51144 / DSM 44229 / JCM 9112 / NBRC 15066 / NRRL 15764)</name>
    <dbReference type="NCBI Taxonomy" id="1179773"/>
    <lineage>
        <taxon>Bacteria</taxon>
        <taxon>Bacillati</taxon>
        <taxon>Actinomycetota</taxon>
        <taxon>Actinomycetes</taxon>
        <taxon>Pseudonocardiales</taxon>
        <taxon>Pseudonocardiaceae</taxon>
        <taxon>Saccharothrix</taxon>
    </lineage>
</organism>
<evidence type="ECO:0000256" key="6">
    <source>
        <dbReference type="SAM" id="MobiDB-lite"/>
    </source>
</evidence>
<evidence type="ECO:0000256" key="1">
    <source>
        <dbReference type="ARBA" id="ARBA00010641"/>
    </source>
</evidence>
<accession>K0JZZ1</accession>
<dbReference type="PATRIC" id="fig|1179773.3.peg.3581"/>
<evidence type="ECO:0000313" key="9">
    <source>
        <dbReference type="EMBL" id="CCH30877.1"/>
    </source>
</evidence>
<evidence type="ECO:0000256" key="3">
    <source>
        <dbReference type="ARBA" id="ARBA00023082"/>
    </source>
</evidence>
<evidence type="ECO:0000256" key="5">
    <source>
        <dbReference type="ARBA" id="ARBA00023163"/>
    </source>
</evidence>
<dbReference type="Gene3D" id="1.10.1740.10">
    <property type="match status" value="1"/>
</dbReference>
<dbReference type="eggNOG" id="COG1595">
    <property type="taxonomic scope" value="Bacteria"/>
</dbReference>
<evidence type="ECO:0000256" key="2">
    <source>
        <dbReference type="ARBA" id="ARBA00023015"/>
    </source>
</evidence>